<dbReference type="EMBL" id="OIVN01002317">
    <property type="protein sequence ID" value="SPD02541.1"/>
    <property type="molecule type" value="Genomic_DNA"/>
</dbReference>
<name>A0A2N9GT65_FAGSY</name>
<accession>A0A2N9GT65</accession>
<feature type="compositionally biased region" description="Basic and acidic residues" evidence="1">
    <location>
        <begin position="12"/>
        <end position="25"/>
    </location>
</feature>
<sequence length="113" mass="13218">MGIKDWSSRFFGDSETKKKVGDSETKKIDVEETDEISRLIKVAARLADEFPLRLIIDSLAKPNRSLCKHFAKQMKENTRYYGNNQYFGRDDEEYLLAKYCGSKQQAEEELRKK</sequence>
<gene>
    <name evidence="2" type="ORF">FSB_LOCUS30423</name>
    <name evidence="3" type="ORF">FSB_LOCUS50187</name>
</gene>
<reference evidence="2" key="1">
    <citation type="submission" date="2018-02" db="EMBL/GenBank/DDBJ databases">
        <authorList>
            <person name="Cohen D.B."/>
            <person name="Kent A.D."/>
        </authorList>
    </citation>
    <scope>NUCLEOTIDE SEQUENCE</scope>
</reference>
<evidence type="ECO:0000313" key="3">
    <source>
        <dbReference type="EMBL" id="SPD22305.1"/>
    </source>
</evidence>
<organism evidence="2">
    <name type="scientific">Fagus sylvatica</name>
    <name type="common">Beechnut</name>
    <dbReference type="NCBI Taxonomy" id="28930"/>
    <lineage>
        <taxon>Eukaryota</taxon>
        <taxon>Viridiplantae</taxon>
        <taxon>Streptophyta</taxon>
        <taxon>Embryophyta</taxon>
        <taxon>Tracheophyta</taxon>
        <taxon>Spermatophyta</taxon>
        <taxon>Magnoliopsida</taxon>
        <taxon>eudicotyledons</taxon>
        <taxon>Gunneridae</taxon>
        <taxon>Pentapetalae</taxon>
        <taxon>rosids</taxon>
        <taxon>fabids</taxon>
        <taxon>Fagales</taxon>
        <taxon>Fagaceae</taxon>
        <taxon>Fagus</taxon>
    </lineage>
</organism>
<evidence type="ECO:0000256" key="1">
    <source>
        <dbReference type="SAM" id="MobiDB-lite"/>
    </source>
</evidence>
<dbReference type="AlphaFoldDB" id="A0A2N9GT65"/>
<protein>
    <submittedName>
        <fullName evidence="2">Uncharacterized protein</fullName>
    </submittedName>
</protein>
<proteinExistence type="predicted"/>
<dbReference type="EMBL" id="OIVN01005405">
    <property type="protein sequence ID" value="SPD22305.1"/>
    <property type="molecule type" value="Genomic_DNA"/>
</dbReference>
<feature type="region of interest" description="Disordered" evidence="1">
    <location>
        <begin position="1"/>
        <end position="25"/>
    </location>
</feature>
<evidence type="ECO:0000313" key="2">
    <source>
        <dbReference type="EMBL" id="SPD02541.1"/>
    </source>
</evidence>